<dbReference type="PANTHER" id="PTHR33164">
    <property type="entry name" value="TRANSCRIPTIONAL REGULATOR, MARR FAMILY"/>
    <property type="match status" value="1"/>
</dbReference>
<comment type="caution">
    <text evidence="3">The sequence shown here is derived from an EMBL/GenBank/DDBJ whole genome shotgun (WGS) entry which is preliminary data.</text>
</comment>
<proteinExistence type="predicted"/>
<dbReference type="PROSITE" id="PS50995">
    <property type="entry name" value="HTH_MARR_2"/>
    <property type="match status" value="1"/>
</dbReference>
<protein>
    <submittedName>
        <fullName evidence="3">MarR family transcriptional regulator</fullName>
    </submittedName>
</protein>
<dbReference type="SUPFAM" id="SSF46785">
    <property type="entry name" value="Winged helix' DNA-binding domain"/>
    <property type="match status" value="1"/>
</dbReference>
<dbReference type="InterPro" id="IPR036388">
    <property type="entry name" value="WH-like_DNA-bd_sf"/>
</dbReference>
<dbReference type="SMART" id="SM00347">
    <property type="entry name" value="HTH_MARR"/>
    <property type="match status" value="1"/>
</dbReference>
<gene>
    <name evidence="3" type="ORF">DFR69_11746</name>
</gene>
<organism evidence="3 4">
    <name type="scientific">Nocardia neocaledoniensis</name>
    <dbReference type="NCBI Taxonomy" id="236511"/>
    <lineage>
        <taxon>Bacteria</taxon>
        <taxon>Bacillati</taxon>
        <taxon>Actinomycetota</taxon>
        <taxon>Actinomycetes</taxon>
        <taxon>Mycobacteriales</taxon>
        <taxon>Nocardiaceae</taxon>
        <taxon>Nocardia</taxon>
    </lineage>
</organism>
<evidence type="ECO:0000256" key="1">
    <source>
        <dbReference type="SAM" id="MobiDB-lite"/>
    </source>
</evidence>
<dbReference type="InterPro" id="IPR039422">
    <property type="entry name" value="MarR/SlyA-like"/>
</dbReference>
<dbReference type="InterPro" id="IPR036390">
    <property type="entry name" value="WH_DNA-bd_sf"/>
</dbReference>
<feature type="domain" description="HTH marR-type" evidence="2">
    <location>
        <begin position="1"/>
        <end position="147"/>
    </location>
</feature>
<dbReference type="AlphaFoldDB" id="A0A317N383"/>
<reference evidence="3 4" key="1">
    <citation type="submission" date="2018-05" db="EMBL/GenBank/DDBJ databases">
        <title>Genomic Encyclopedia of Type Strains, Phase IV (KMG-IV): sequencing the most valuable type-strain genomes for metagenomic binning, comparative biology and taxonomic classification.</title>
        <authorList>
            <person name="Goeker M."/>
        </authorList>
    </citation>
    <scope>NUCLEOTIDE SEQUENCE [LARGE SCALE GENOMIC DNA]</scope>
    <source>
        <strain evidence="3 4">DSM 44717</strain>
    </source>
</reference>
<dbReference type="EMBL" id="QGTL01000017">
    <property type="protein sequence ID" value="PWV68727.1"/>
    <property type="molecule type" value="Genomic_DNA"/>
</dbReference>
<dbReference type="Proteomes" id="UP000246410">
    <property type="component" value="Unassembled WGS sequence"/>
</dbReference>
<dbReference type="InterPro" id="IPR000835">
    <property type="entry name" value="HTH_MarR-typ"/>
</dbReference>
<dbReference type="GO" id="GO:0006950">
    <property type="term" value="P:response to stress"/>
    <property type="evidence" value="ECO:0007669"/>
    <property type="project" value="TreeGrafter"/>
</dbReference>
<dbReference type="Pfam" id="PF12802">
    <property type="entry name" value="MarR_2"/>
    <property type="match status" value="1"/>
</dbReference>
<evidence type="ECO:0000259" key="2">
    <source>
        <dbReference type="PROSITE" id="PS50995"/>
    </source>
</evidence>
<sequence>MTDPQWLDDVEMRAWLGYVRTRDLIAAAIGRDAVRAADLSWVEYSVLVYLADAPGQRLTFADLAGALEWSQSRLSHQITRMQKRGLVTRETMPHDQRRTVARLTPAGGQLLTTAAPAHVRSVRKHMIDVLDRGQLAALAEIYDVLINHHRSAAGGFGPTGRGRSAAETAEEPAADMAGG</sequence>
<keyword evidence="4" id="KW-1185">Reference proteome</keyword>
<dbReference type="PANTHER" id="PTHR33164:SF99">
    <property type="entry name" value="MARR FAMILY REGULATORY PROTEIN"/>
    <property type="match status" value="1"/>
</dbReference>
<dbReference type="Gene3D" id="1.10.10.10">
    <property type="entry name" value="Winged helix-like DNA-binding domain superfamily/Winged helix DNA-binding domain"/>
    <property type="match status" value="1"/>
</dbReference>
<feature type="region of interest" description="Disordered" evidence="1">
    <location>
        <begin position="153"/>
        <end position="179"/>
    </location>
</feature>
<accession>A0A317N383</accession>
<name>A0A317N383_9NOCA</name>
<dbReference type="GO" id="GO:0003700">
    <property type="term" value="F:DNA-binding transcription factor activity"/>
    <property type="evidence" value="ECO:0007669"/>
    <property type="project" value="InterPro"/>
</dbReference>
<evidence type="ECO:0000313" key="4">
    <source>
        <dbReference type="Proteomes" id="UP000246410"/>
    </source>
</evidence>
<evidence type="ECO:0000313" key="3">
    <source>
        <dbReference type="EMBL" id="PWV68727.1"/>
    </source>
</evidence>
<dbReference type="RefSeq" id="WP_244198546.1">
    <property type="nucleotide sequence ID" value="NZ_QGTL01000017.1"/>
</dbReference>